<evidence type="ECO:0000256" key="3">
    <source>
        <dbReference type="ARBA" id="ARBA00023295"/>
    </source>
</evidence>
<dbReference type="InterPro" id="IPR013783">
    <property type="entry name" value="Ig-like_fold"/>
</dbReference>
<dbReference type="SUPFAM" id="SSF51445">
    <property type="entry name" value="(Trans)glycosidases"/>
    <property type="match status" value="1"/>
</dbReference>
<dbReference type="GO" id="GO:0005975">
    <property type="term" value="P:carbohydrate metabolic process"/>
    <property type="evidence" value="ECO:0007669"/>
    <property type="project" value="InterPro"/>
</dbReference>
<dbReference type="SUPFAM" id="SSF49303">
    <property type="entry name" value="beta-Galactosidase/glucuronidase domain"/>
    <property type="match status" value="1"/>
</dbReference>
<feature type="region of interest" description="Disordered" evidence="4">
    <location>
        <begin position="635"/>
        <end position="657"/>
    </location>
</feature>
<accession>A0A1W1W0U7</accession>
<dbReference type="InterPro" id="IPR051913">
    <property type="entry name" value="GH2_Domain-Containing"/>
</dbReference>
<dbReference type="Gene3D" id="2.60.120.260">
    <property type="entry name" value="Galactose-binding domain-like"/>
    <property type="match status" value="1"/>
</dbReference>
<proteinExistence type="inferred from homology"/>
<dbReference type="STRING" id="645990.SAMN00120144_3787"/>
<dbReference type="GO" id="GO:0004553">
    <property type="term" value="F:hydrolase activity, hydrolyzing O-glycosyl compounds"/>
    <property type="evidence" value="ECO:0007669"/>
    <property type="project" value="InterPro"/>
</dbReference>
<feature type="domain" description="Glycoside hydrolase family 2 catalytic" evidence="6">
    <location>
        <begin position="360"/>
        <end position="493"/>
    </location>
</feature>
<evidence type="ECO:0000256" key="1">
    <source>
        <dbReference type="ARBA" id="ARBA00007401"/>
    </source>
</evidence>
<dbReference type="InterPro" id="IPR006102">
    <property type="entry name" value="Ig-like_GH2"/>
</dbReference>
<reference evidence="7 8" key="1">
    <citation type="submission" date="2017-04" db="EMBL/GenBank/DDBJ databases">
        <authorList>
            <person name="Afonso C.L."/>
            <person name="Miller P.J."/>
            <person name="Scott M.A."/>
            <person name="Spackman E."/>
            <person name="Goraichik I."/>
            <person name="Dimitrov K.M."/>
            <person name="Suarez D.L."/>
            <person name="Swayne D.E."/>
        </authorList>
    </citation>
    <scope>NUCLEOTIDE SEQUENCE [LARGE SCALE GENOMIC DNA]</scope>
    <source>
        <strain evidence="7 8">DSM 11622</strain>
    </source>
</reference>
<dbReference type="SUPFAM" id="SSF49785">
    <property type="entry name" value="Galactose-binding domain-like"/>
    <property type="match status" value="1"/>
</dbReference>
<feature type="compositionally biased region" description="Polar residues" evidence="4">
    <location>
        <begin position="645"/>
        <end position="657"/>
    </location>
</feature>
<name>A0A1W1W0U7_9BACT</name>
<dbReference type="InterPro" id="IPR006103">
    <property type="entry name" value="Glyco_hydro_2_cat"/>
</dbReference>
<comment type="similarity">
    <text evidence="1">Belongs to the glycosyl hydrolase 2 family.</text>
</comment>
<dbReference type="AlphaFoldDB" id="A0A1W1W0U7"/>
<evidence type="ECO:0000259" key="5">
    <source>
        <dbReference type="Pfam" id="PF00703"/>
    </source>
</evidence>
<evidence type="ECO:0000313" key="8">
    <source>
        <dbReference type="Proteomes" id="UP000192266"/>
    </source>
</evidence>
<dbReference type="PANTHER" id="PTHR42732">
    <property type="entry name" value="BETA-GALACTOSIDASE"/>
    <property type="match status" value="1"/>
</dbReference>
<evidence type="ECO:0000256" key="4">
    <source>
        <dbReference type="SAM" id="MobiDB-lite"/>
    </source>
</evidence>
<keyword evidence="2 7" id="KW-0378">Hydrolase</keyword>
<dbReference type="Proteomes" id="UP000192266">
    <property type="component" value="Unassembled WGS sequence"/>
</dbReference>
<dbReference type="InterPro" id="IPR008979">
    <property type="entry name" value="Galactose-bd-like_sf"/>
</dbReference>
<dbReference type="Gene3D" id="2.60.40.10">
    <property type="entry name" value="Immunoglobulins"/>
    <property type="match status" value="1"/>
</dbReference>
<dbReference type="Pfam" id="PF00703">
    <property type="entry name" value="Glyco_hydro_2"/>
    <property type="match status" value="1"/>
</dbReference>
<dbReference type="PANTHER" id="PTHR42732:SF1">
    <property type="entry name" value="BETA-MANNOSIDASE"/>
    <property type="match status" value="1"/>
</dbReference>
<dbReference type="Gene3D" id="3.20.20.80">
    <property type="entry name" value="Glycosidases"/>
    <property type="match status" value="1"/>
</dbReference>
<feature type="domain" description="Glycoside hydrolase family 2 immunoglobulin-like beta-sandwich" evidence="5">
    <location>
        <begin position="260"/>
        <end position="355"/>
    </location>
</feature>
<evidence type="ECO:0000256" key="2">
    <source>
        <dbReference type="ARBA" id="ARBA00022801"/>
    </source>
</evidence>
<protein>
    <submittedName>
        <fullName evidence="7">Glycoside hydrolase family 2 sugar binding</fullName>
    </submittedName>
</protein>
<evidence type="ECO:0000313" key="7">
    <source>
        <dbReference type="EMBL" id="SMB98981.1"/>
    </source>
</evidence>
<dbReference type="EMBL" id="FWWW01000089">
    <property type="protein sequence ID" value="SMB98981.1"/>
    <property type="molecule type" value="Genomic_DNA"/>
</dbReference>
<gene>
    <name evidence="7" type="ORF">SAMN00120144_3787</name>
</gene>
<organism evidence="7 8">
    <name type="scientific">Hymenobacter roseosalivarius DSM 11622</name>
    <dbReference type="NCBI Taxonomy" id="645990"/>
    <lineage>
        <taxon>Bacteria</taxon>
        <taxon>Pseudomonadati</taxon>
        <taxon>Bacteroidota</taxon>
        <taxon>Cytophagia</taxon>
        <taxon>Cytophagales</taxon>
        <taxon>Hymenobacteraceae</taxon>
        <taxon>Hymenobacter</taxon>
    </lineage>
</organism>
<dbReference type="Pfam" id="PF02836">
    <property type="entry name" value="Glyco_hydro_2_C"/>
    <property type="match status" value="1"/>
</dbReference>
<keyword evidence="8" id="KW-1185">Reference proteome</keyword>
<dbReference type="InterPro" id="IPR036156">
    <property type="entry name" value="Beta-gal/glucu_dom_sf"/>
</dbReference>
<sequence>MEVLGGKFRNSYKKYHPSFVLAPPTLNPARMDLDHSNYGFSVSKEEDRLTEDLANPLPRAVLRFNSYSLLDGEWRFAIDEADAGLPDGWYLGYDYKHTAQWPGSIEEHMAQAKDQPHSAGWHDKVVAWYEREFTLPELDESIEHSRTMLQLTFGACGYETRVWLNGRLLRTIEGEDVHYGEYTSFSYELRQENLHLVNRLTVRIADAMDAETPRGKQESHVYKRGGIWYQTYTGAVRSVWLEVVERNRLRSRVGVVSIVEDQLVRFNLTTRVHDPGCYTLRLKVYERDAADDSTPLATSDFPLRLEAGQKSQRVVLELPGAALWAPGSPHLYRLVAQLIDAEQYTAQIESYFGLRKIEARGRYVYLNNQPVYLDGILYQPGTATYEEMRRHMYAMKELGCNLVRVHIAGVDPRIYNLADELGLLLWVEVPSPHSSTPRSRENHQAELLRMVALIETHPSVVIWSLYNEDWGAQDIATNPETRDYIVEMYHYMQIAHPQFLVVDNDGWHHISHTGRLKSDLLTAHLYTPDLDRWRELLDRLVGGEMEGTAAFPLVVGDPFFYRRQVPLIVSEWGGFGFPDYGGPKDANERTERIRDFKRELRARPIAGDVYTQATNIEEERNGLIDQATGALSVPSGLLASRAEEQQGQPQPTEKQVS</sequence>
<dbReference type="InterPro" id="IPR017853">
    <property type="entry name" value="GH"/>
</dbReference>
<evidence type="ECO:0000259" key="6">
    <source>
        <dbReference type="Pfam" id="PF02836"/>
    </source>
</evidence>
<keyword evidence="3" id="KW-0326">Glycosidase</keyword>